<dbReference type="InterPro" id="IPR003680">
    <property type="entry name" value="Flavodoxin_fold"/>
</dbReference>
<evidence type="ECO:0000256" key="1">
    <source>
        <dbReference type="ARBA" id="ARBA00023002"/>
    </source>
</evidence>
<evidence type="ECO:0000313" key="3">
    <source>
        <dbReference type="EMBL" id="SFE44019.1"/>
    </source>
</evidence>
<dbReference type="GO" id="GO:0003955">
    <property type="term" value="F:NAD(P)H dehydrogenase (quinone) activity"/>
    <property type="evidence" value="ECO:0007669"/>
    <property type="project" value="TreeGrafter"/>
</dbReference>
<dbReference type="OrthoDB" id="9798454at2"/>
<dbReference type="EMBL" id="FONN01000002">
    <property type="protein sequence ID" value="SFE44019.1"/>
    <property type="molecule type" value="Genomic_DNA"/>
</dbReference>
<dbReference type="PANTHER" id="PTHR47307:SF1">
    <property type="entry name" value="GLUTATHIONE-REGULATED POTASSIUM-EFFLUX SYSTEM ANCILLARY PROTEIN KEFG"/>
    <property type="match status" value="1"/>
</dbReference>
<dbReference type="Pfam" id="PF02525">
    <property type="entry name" value="Flavodoxin_2"/>
    <property type="match status" value="1"/>
</dbReference>
<feature type="domain" description="Flavodoxin-like fold" evidence="2">
    <location>
        <begin position="1"/>
        <end position="169"/>
    </location>
</feature>
<dbReference type="InterPro" id="IPR029039">
    <property type="entry name" value="Flavoprotein-like_sf"/>
</dbReference>
<sequence>MKTLVIVTHPDLLSSRINKAWINELRKHDNITIHSLYEEYPAEEIDTAREQSLLKAHDRIIFQYPLYWYSSPPLLKKWFDAVLQHGWAYGEGGDNMQGKEIGVAISTGGSLQSYEPEGANRFTIRELMRPVEALAHFIGASYLPPFTLGDIFHVTEEQLEQSKMAYVNHITTVAAVAK</sequence>
<protein>
    <submittedName>
        <fullName evidence="3">Putative NADPH-quinone reductase (Modulator of drug activity B)</fullName>
    </submittedName>
</protein>
<dbReference type="RefSeq" id="WP_046230237.1">
    <property type="nucleotide sequence ID" value="NZ_FONN01000002.1"/>
</dbReference>
<keyword evidence="4" id="KW-1185">Reference proteome</keyword>
<dbReference type="SUPFAM" id="SSF52218">
    <property type="entry name" value="Flavoproteins"/>
    <property type="match status" value="1"/>
</dbReference>
<name>A0A1I2AJR6_9BACL</name>
<gene>
    <name evidence="3" type="ORF">SAMN04487969_102530</name>
</gene>
<proteinExistence type="predicted"/>
<dbReference type="AlphaFoldDB" id="A0A1I2AJR6"/>
<evidence type="ECO:0000259" key="2">
    <source>
        <dbReference type="Pfam" id="PF02525"/>
    </source>
</evidence>
<dbReference type="PANTHER" id="PTHR47307">
    <property type="entry name" value="GLUTATHIONE-REGULATED POTASSIUM-EFFLUX SYSTEM ANCILLARY PROTEIN KEFG"/>
    <property type="match status" value="1"/>
</dbReference>
<dbReference type="InterPro" id="IPR046980">
    <property type="entry name" value="KefG/KefF"/>
</dbReference>
<dbReference type="GO" id="GO:0009055">
    <property type="term" value="F:electron transfer activity"/>
    <property type="evidence" value="ECO:0007669"/>
    <property type="project" value="TreeGrafter"/>
</dbReference>
<dbReference type="Proteomes" id="UP000183410">
    <property type="component" value="Unassembled WGS sequence"/>
</dbReference>
<dbReference type="GO" id="GO:0010181">
    <property type="term" value="F:FMN binding"/>
    <property type="evidence" value="ECO:0007669"/>
    <property type="project" value="TreeGrafter"/>
</dbReference>
<evidence type="ECO:0000313" key="4">
    <source>
        <dbReference type="Proteomes" id="UP000183410"/>
    </source>
</evidence>
<accession>A0A1I2AJR6</accession>
<organism evidence="3 4">
    <name type="scientific">Paenibacillus algorifonticola</name>
    <dbReference type="NCBI Taxonomy" id="684063"/>
    <lineage>
        <taxon>Bacteria</taxon>
        <taxon>Bacillati</taxon>
        <taxon>Bacillota</taxon>
        <taxon>Bacilli</taxon>
        <taxon>Bacillales</taxon>
        <taxon>Paenibacillaceae</taxon>
        <taxon>Paenibacillus</taxon>
    </lineage>
</organism>
<keyword evidence="1" id="KW-0560">Oxidoreductase</keyword>
<reference evidence="4" key="1">
    <citation type="submission" date="2016-10" db="EMBL/GenBank/DDBJ databases">
        <authorList>
            <person name="Varghese N."/>
            <person name="Submissions S."/>
        </authorList>
    </citation>
    <scope>NUCLEOTIDE SEQUENCE [LARGE SCALE GENOMIC DNA]</scope>
    <source>
        <strain evidence="4">CGMCC 1.10223</strain>
    </source>
</reference>
<dbReference type="Gene3D" id="3.40.50.360">
    <property type="match status" value="1"/>
</dbReference>